<accession>A0A2P2NC03</accession>
<evidence type="ECO:0000313" key="1">
    <source>
        <dbReference type="EMBL" id="MBX40018.1"/>
    </source>
</evidence>
<proteinExistence type="predicted"/>
<name>A0A2P2NC03_RHIMU</name>
<reference evidence="1" key="1">
    <citation type="submission" date="2018-02" db="EMBL/GenBank/DDBJ databases">
        <title>Rhizophora mucronata_Transcriptome.</title>
        <authorList>
            <person name="Meera S.P."/>
            <person name="Sreeshan A."/>
            <person name="Augustine A."/>
        </authorList>
    </citation>
    <scope>NUCLEOTIDE SEQUENCE</scope>
    <source>
        <tissue evidence="1">Leaf</tissue>
    </source>
</reference>
<dbReference type="AlphaFoldDB" id="A0A2P2NC03"/>
<protein>
    <recommendedName>
        <fullName evidence="2">Lipoprotein</fullName>
    </recommendedName>
</protein>
<sequence length="36" mass="4077">MIKQNVMQHCNNFLLLLQSFSSCAYTFSENPLVVVG</sequence>
<dbReference type="EMBL" id="GGEC01059534">
    <property type="protein sequence ID" value="MBX40018.1"/>
    <property type="molecule type" value="Transcribed_RNA"/>
</dbReference>
<dbReference type="PROSITE" id="PS51257">
    <property type="entry name" value="PROKAR_LIPOPROTEIN"/>
    <property type="match status" value="1"/>
</dbReference>
<evidence type="ECO:0008006" key="2">
    <source>
        <dbReference type="Google" id="ProtNLM"/>
    </source>
</evidence>
<organism evidence="1">
    <name type="scientific">Rhizophora mucronata</name>
    <name type="common">Asiatic mangrove</name>
    <dbReference type="NCBI Taxonomy" id="61149"/>
    <lineage>
        <taxon>Eukaryota</taxon>
        <taxon>Viridiplantae</taxon>
        <taxon>Streptophyta</taxon>
        <taxon>Embryophyta</taxon>
        <taxon>Tracheophyta</taxon>
        <taxon>Spermatophyta</taxon>
        <taxon>Magnoliopsida</taxon>
        <taxon>eudicotyledons</taxon>
        <taxon>Gunneridae</taxon>
        <taxon>Pentapetalae</taxon>
        <taxon>rosids</taxon>
        <taxon>fabids</taxon>
        <taxon>Malpighiales</taxon>
        <taxon>Rhizophoraceae</taxon>
        <taxon>Rhizophora</taxon>
    </lineage>
</organism>